<sequence>MADNTIVDANGFFGEYGGQYVPEPLIPILNELADTYNKFREDPDFRREFEYYLAKYSGRPTPLYLCSNLTKELGGAKIYLKREDLNHLGAHKVNNTIGQILLAKRMGKKKIIAETGAGQHGVATAATAALMGMKCTIYMGEVDVERQKLNVFRMRMMGAEVISAQSGQRTLKEAVDEALSAWVGQAEDTYYLLGSAVGPHPYPVMVRDFQSVIGKEAKQQCLEDEGRLPDVCIACVGGGSNAIGLFADFIDEEGVKLIGVEPSGRSLEPGQHAATLCLGKPGIMHGFNSYMLQDEAGEPAPVYSISAGLDYPSVGPEHSHLKDLGRAEYEHASDSEAIEAFFKLSQSEGIIPALESSHALAHAMKLAPQLGKDKIIVVNLSGRGDKDVGQIEEMISKGELSLP</sequence>
<dbReference type="Pfam" id="PF00291">
    <property type="entry name" value="PALP"/>
    <property type="match status" value="1"/>
</dbReference>
<dbReference type="PANTHER" id="PTHR48077:SF3">
    <property type="entry name" value="TRYPTOPHAN SYNTHASE"/>
    <property type="match status" value="1"/>
</dbReference>
<dbReference type="InterPro" id="IPR006653">
    <property type="entry name" value="Trp_synth_b_CS"/>
</dbReference>
<gene>
    <name evidence="11 13" type="primary">trpB</name>
    <name evidence="13" type="ORF">DESAM_21414</name>
</gene>
<evidence type="ECO:0000256" key="10">
    <source>
        <dbReference type="ARBA" id="ARBA00049047"/>
    </source>
</evidence>
<dbReference type="FunFam" id="3.40.50.1100:FF:000004">
    <property type="entry name" value="Tryptophan synthase beta chain"/>
    <property type="match status" value="1"/>
</dbReference>
<keyword evidence="14" id="KW-1185">Reference proteome</keyword>
<evidence type="ECO:0000313" key="13">
    <source>
        <dbReference type="EMBL" id="CCO23691.1"/>
    </source>
</evidence>
<accession>L0RDP4</accession>
<dbReference type="NCBIfam" id="TIGR00263">
    <property type="entry name" value="trpB"/>
    <property type="match status" value="1"/>
</dbReference>
<comment type="function">
    <text evidence="11">The beta subunit is responsible for the synthesis of L-tryptophan from indole and L-serine.</text>
</comment>
<dbReference type="SUPFAM" id="SSF53686">
    <property type="entry name" value="Tryptophan synthase beta subunit-like PLP-dependent enzymes"/>
    <property type="match status" value="1"/>
</dbReference>
<evidence type="ECO:0000256" key="8">
    <source>
        <dbReference type="ARBA" id="ARBA00023141"/>
    </source>
</evidence>
<dbReference type="KEGG" id="dhy:DESAM_21414"/>
<dbReference type="PROSITE" id="PS00168">
    <property type="entry name" value="TRP_SYNTHASE_BETA"/>
    <property type="match status" value="1"/>
</dbReference>
<dbReference type="RefSeq" id="WP_015336294.1">
    <property type="nucleotide sequence ID" value="NC_020055.1"/>
</dbReference>
<keyword evidence="6 11" id="KW-0822">Tryptophan biosynthesis</keyword>
<dbReference type="GO" id="GO:0005737">
    <property type="term" value="C:cytoplasm"/>
    <property type="evidence" value="ECO:0007669"/>
    <property type="project" value="TreeGrafter"/>
</dbReference>
<dbReference type="Proteomes" id="UP000010808">
    <property type="component" value="Chromosome"/>
</dbReference>
<organism evidence="13 14">
    <name type="scientific">Maridesulfovibrio hydrothermalis AM13 = DSM 14728</name>
    <dbReference type="NCBI Taxonomy" id="1121451"/>
    <lineage>
        <taxon>Bacteria</taxon>
        <taxon>Pseudomonadati</taxon>
        <taxon>Thermodesulfobacteriota</taxon>
        <taxon>Desulfovibrionia</taxon>
        <taxon>Desulfovibrionales</taxon>
        <taxon>Desulfovibrionaceae</taxon>
        <taxon>Maridesulfovibrio</taxon>
    </lineage>
</organism>
<dbReference type="EC" id="4.2.1.20" evidence="11"/>
<evidence type="ECO:0000313" key="14">
    <source>
        <dbReference type="Proteomes" id="UP000010808"/>
    </source>
</evidence>
<dbReference type="AlphaFoldDB" id="L0RDP4"/>
<dbReference type="EMBL" id="FO203522">
    <property type="protein sequence ID" value="CCO23691.1"/>
    <property type="molecule type" value="Genomic_DNA"/>
</dbReference>
<dbReference type="eggNOG" id="COG0133">
    <property type="taxonomic scope" value="Bacteria"/>
</dbReference>
<evidence type="ECO:0000256" key="5">
    <source>
        <dbReference type="ARBA" id="ARBA00022605"/>
    </source>
</evidence>
<comment type="cofactor">
    <cofactor evidence="1 11">
        <name>pyridoxal 5'-phosphate</name>
        <dbReference type="ChEBI" id="CHEBI:597326"/>
    </cofactor>
</comment>
<evidence type="ECO:0000256" key="7">
    <source>
        <dbReference type="ARBA" id="ARBA00022898"/>
    </source>
</evidence>
<evidence type="ECO:0000256" key="1">
    <source>
        <dbReference type="ARBA" id="ARBA00001933"/>
    </source>
</evidence>
<proteinExistence type="inferred from homology"/>
<comment type="subunit">
    <text evidence="4 11">Tetramer of two alpha and two beta chains.</text>
</comment>
<comment type="similarity">
    <text evidence="3 11">Belongs to the TrpB family.</text>
</comment>
<dbReference type="InterPro" id="IPR023026">
    <property type="entry name" value="Trp_synth_beta/beta-like"/>
</dbReference>
<dbReference type="PATRIC" id="fig|1121451.3.peg.1660"/>
<dbReference type="InterPro" id="IPR001926">
    <property type="entry name" value="TrpB-like_PALP"/>
</dbReference>
<dbReference type="CDD" id="cd06446">
    <property type="entry name" value="Trp-synth_B"/>
    <property type="match status" value="1"/>
</dbReference>
<dbReference type="PANTHER" id="PTHR48077">
    <property type="entry name" value="TRYPTOPHAN SYNTHASE-RELATED"/>
    <property type="match status" value="1"/>
</dbReference>
<name>L0RDP4_9BACT</name>
<dbReference type="GO" id="GO:0004834">
    <property type="term" value="F:tryptophan synthase activity"/>
    <property type="evidence" value="ECO:0007669"/>
    <property type="project" value="UniProtKB-UniRule"/>
</dbReference>
<evidence type="ECO:0000256" key="9">
    <source>
        <dbReference type="ARBA" id="ARBA00023239"/>
    </source>
</evidence>
<dbReference type="PIRSF" id="PIRSF001413">
    <property type="entry name" value="Trp_syn_beta"/>
    <property type="match status" value="1"/>
</dbReference>
<evidence type="ECO:0000256" key="4">
    <source>
        <dbReference type="ARBA" id="ARBA00011270"/>
    </source>
</evidence>
<protein>
    <recommendedName>
        <fullName evidence="11">Tryptophan synthase beta chain</fullName>
        <ecNumber evidence="11">4.2.1.20</ecNumber>
    </recommendedName>
</protein>
<dbReference type="FunFam" id="3.40.50.1100:FF:000001">
    <property type="entry name" value="Tryptophan synthase beta chain"/>
    <property type="match status" value="1"/>
</dbReference>
<evidence type="ECO:0000256" key="2">
    <source>
        <dbReference type="ARBA" id="ARBA00004733"/>
    </source>
</evidence>
<evidence type="ECO:0000256" key="6">
    <source>
        <dbReference type="ARBA" id="ARBA00022822"/>
    </source>
</evidence>
<dbReference type="STRING" id="1121451.DESAM_21414"/>
<comment type="pathway">
    <text evidence="2 11">Amino-acid biosynthesis; L-tryptophan biosynthesis; L-tryptophan from chorismate: step 5/5.</text>
</comment>
<keyword evidence="9 11" id="KW-0456">Lyase</keyword>
<comment type="catalytic activity">
    <reaction evidence="10 11">
        <text>(1S,2R)-1-C-(indol-3-yl)glycerol 3-phosphate + L-serine = D-glyceraldehyde 3-phosphate + L-tryptophan + H2O</text>
        <dbReference type="Rhea" id="RHEA:10532"/>
        <dbReference type="ChEBI" id="CHEBI:15377"/>
        <dbReference type="ChEBI" id="CHEBI:33384"/>
        <dbReference type="ChEBI" id="CHEBI:57912"/>
        <dbReference type="ChEBI" id="CHEBI:58866"/>
        <dbReference type="ChEBI" id="CHEBI:59776"/>
        <dbReference type="EC" id="4.2.1.20"/>
    </reaction>
</comment>
<dbReference type="UniPathway" id="UPA00035">
    <property type="reaction ID" value="UER00044"/>
</dbReference>
<reference evidence="13 14" key="1">
    <citation type="submission" date="2012-10" db="EMBL/GenBank/DDBJ databases">
        <authorList>
            <person name="Genoscope - CEA"/>
        </authorList>
    </citation>
    <scope>NUCLEOTIDE SEQUENCE [LARGE SCALE GENOMIC DNA]</scope>
    <source>
        <strain evidence="14">AM13 / DSM 14728</strain>
    </source>
</reference>
<dbReference type="InterPro" id="IPR006654">
    <property type="entry name" value="Trp_synth_beta"/>
</dbReference>
<dbReference type="InterPro" id="IPR036052">
    <property type="entry name" value="TrpB-like_PALP_sf"/>
</dbReference>
<keyword evidence="8 11" id="KW-0057">Aromatic amino acid biosynthesis</keyword>
<keyword evidence="5 11" id="KW-0028">Amino-acid biosynthesis</keyword>
<dbReference type="HOGENOM" id="CLU_016734_3_1_7"/>
<evidence type="ECO:0000256" key="3">
    <source>
        <dbReference type="ARBA" id="ARBA00009982"/>
    </source>
</evidence>
<evidence type="ECO:0000259" key="12">
    <source>
        <dbReference type="Pfam" id="PF00291"/>
    </source>
</evidence>
<feature type="domain" description="Tryptophan synthase beta chain-like PALP" evidence="12">
    <location>
        <begin position="58"/>
        <end position="382"/>
    </location>
</feature>
<keyword evidence="7 11" id="KW-0663">Pyridoxal phosphate</keyword>
<dbReference type="OrthoDB" id="9766131at2"/>
<dbReference type="Gene3D" id="3.40.50.1100">
    <property type="match status" value="2"/>
</dbReference>
<feature type="modified residue" description="N6-(pyridoxal phosphate)lysine" evidence="11">
    <location>
        <position position="92"/>
    </location>
</feature>
<dbReference type="HAMAP" id="MF_00133">
    <property type="entry name" value="Trp_synth_beta"/>
    <property type="match status" value="1"/>
</dbReference>
<evidence type="ECO:0000256" key="11">
    <source>
        <dbReference type="HAMAP-Rule" id="MF_00133"/>
    </source>
</evidence>